<dbReference type="InterPro" id="IPR018490">
    <property type="entry name" value="cNMP-bd_dom_sf"/>
</dbReference>
<evidence type="ECO:0000256" key="11">
    <source>
        <dbReference type="SAM" id="Phobius"/>
    </source>
</evidence>
<dbReference type="InterPro" id="IPR000595">
    <property type="entry name" value="cNMP-bd_dom"/>
</dbReference>
<dbReference type="FunFam" id="2.60.120.10:FF:000002">
    <property type="entry name" value="Cyclic nucleotide gated channel alpha 1a"/>
    <property type="match status" value="1"/>
</dbReference>
<dbReference type="InterPro" id="IPR003938">
    <property type="entry name" value="K_chnl_volt-dep_EAG/ELK/ERG"/>
</dbReference>
<organism evidence="13 14">
    <name type="scientific">Hypsibius exemplaris</name>
    <name type="common">Freshwater tardigrade</name>
    <dbReference type="NCBI Taxonomy" id="2072580"/>
    <lineage>
        <taxon>Eukaryota</taxon>
        <taxon>Metazoa</taxon>
        <taxon>Ecdysozoa</taxon>
        <taxon>Tardigrada</taxon>
        <taxon>Eutardigrada</taxon>
        <taxon>Parachela</taxon>
        <taxon>Hypsibioidea</taxon>
        <taxon>Hypsibiidae</taxon>
        <taxon>Hypsibius</taxon>
    </lineage>
</organism>
<dbReference type="InterPro" id="IPR014710">
    <property type="entry name" value="RmlC-like_jellyroll"/>
</dbReference>
<dbReference type="PRINTS" id="PR01463">
    <property type="entry name" value="EAGCHANLFMLY"/>
</dbReference>
<evidence type="ECO:0000313" key="14">
    <source>
        <dbReference type="Proteomes" id="UP000192578"/>
    </source>
</evidence>
<keyword evidence="3 11" id="KW-0812">Transmembrane</keyword>
<feature type="domain" description="Cyclic nucleotide-binding" evidence="12">
    <location>
        <begin position="517"/>
        <end position="635"/>
    </location>
</feature>
<dbReference type="Gene3D" id="1.10.287.630">
    <property type="entry name" value="Helix hairpin bin"/>
    <property type="match status" value="1"/>
</dbReference>
<feature type="coiled-coil region" evidence="9">
    <location>
        <begin position="659"/>
        <end position="686"/>
    </location>
</feature>
<evidence type="ECO:0000256" key="6">
    <source>
        <dbReference type="ARBA" id="ARBA00023136"/>
    </source>
</evidence>
<gene>
    <name evidence="13" type="ORF">BV898_06640</name>
</gene>
<evidence type="ECO:0000256" key="8">
    <source>
        <dbReference type="ARBA" id="ARBA00023303"/>
    </source>
</evidence>
<dbReference type="SUPFAM" id="SSF51206">
    <property type="entry name" value="cAMP-binding domain-like"/>
    <property type="match status" value="1"/>
</dbReference>
<evidence type="ECO:0000259" key="12">
    <source>
        <dbReference type="PROSITE" id="PS50042"/>
    </source>
</evidence>
<dbReference type="GO" id="GO:0044877">
    <property type="term" value="F:protein-containing complex binding"/>
    <property type="evidence" value="ECO:0007669"/>
    <property type="project" value="TreeGrafter"/>
</dbReference>
<dbReference type="Proteomes" id="UP000192578">
    <property type="component" value="Unassembled WGS sequence"/>
</dbReference>
<dbReference type="Gene3D" id="2.60.120.10">
    <property type="entry name" value="Jelly Rolls"/>
    <property type="match status" value="1"/>
</dbReference>
<proteinExistence type="predicted"/>
<dbReference type="GO" id="GO:0005223">
    <property type="term" value="F:intracellularly cGMP-activated cation channel activity"/>
    <property type="evidence" value="ECO:0007669"/>
    <property type="project" value="TreeGrafter"/>
</dbReference>
<dbReference type="OrthoDB" id="421226at2759"/>
<keyword evidence="7" id="KW-1071">Ligand-gated ion channel</keyword>
<keyword evidence="9" id="KW-0175">Coiled coil</keyword>
<dbReference type="Pfam" id="PF16526">
    <property type="entry name" value="CLZ"/>
    <property type="match status" value="1"/>
</dbReference>
<dbReference type="PROSITE" id="PS00888">
    <property type="entry name" value="CNMP_BINDING_1"/>
    <property type="match status" value="1"/>
</dbReference>
<sequence length="713" mass="82079">MMNPLPALATTSTQHPAPPPHHHPGRSVVAASAPSHANQLIQRYGRPATLERRLEKLTRQQRPVARSVSGQEEAFRMMPDVARVQQEHFNHAAAPPTRSDSARTRDSSSPSALRLREVFRRVVSRIQVISGLKSRVESPFASGIRKDSASVATLHITITRPEPAVDATAKDPMQLWFFRFRNEWVVDPAGDHYYYWLGLISVAFIYNAVMVIPRAVFNELDGHWAFLMLDYMCDLLYIIDIPVNMFSGYLEEGVMVHEPRKLVREYLATKSSKLDILSVIPTDLAFPFTGLGAPYPFLRINRVLKFTRFDRFFKRLESRTSHPDFFRMVYTFFTFVVIIHWDACLYYYISEEVGLNSDGWIYPGEADWRLDASLGLTNENDTLHQKYIWSFYWSLQTLTLIAQIKQPEFDGEFAFVTLNFLIGVLIFANIVGNVTRIIGNMNLVSDNFRQKTTAVKQYCILRKIEGDLQQRIIRYFEYQWMNQQFVDETKSLACLPDKLEAELALRVHLDTLKRVNIFQDVEPGLLADLVLKLKLEIYSPGDYICRKGDIGKEMYIVKRGQLEVVGDDGETVFATLGQGSVFGEISILNIIGIKSGNRRTANVRSVGYSDLFCLLKHDLWDALREYPEAKKKMLERGKNMLIKDQLLDEKAADENDVRQANFLDKVERVEKNIDDMQTRFARLIAEEGATLSKMRMRVHRLQTLLQIQLQHYR</sequence>
<evidence type="ECO:0000256" key="9">
    <source>
        <dbReference type="SAM" id="Coils"/>
    </source>
</evidence>
<evidence type="ECO:0000256" key="3">
    <source>
        <dbReference type="ARBA" id="ARBA00022692"/>
    </source>
</evidence>
<protein>
    <submittedName>
        <fullName evidence="13">Cyclic nucleotide-gated cation channel alpha-3</fullName>
    </submittedName>
</protein>
<evidence type="ECO:0000256" key="2">
    <source>
        <dbReference type="ARBA" id="ARBA00022448"/>
    </source>
</evidence>
<keyword evidence="4 11" id="KW-1133">Transmembrane helix</keyword>
<comment type="subcellular location">
    <subcellularLocation>
        <location evidence="1">Membrane</location>
        <topology evidence="1">Multi-pass membrane protein</topology>
    </subcellularLocation>
</comment>
<dbReference type="GO" id="GO:0030553">
    <property type="term" value="F:cGMP binding"/>
    <property type="evidence" value="ECO:0007669"/>
    <property type="project" value="TreeGrafter"/>
</dbReference>
<dbReference type="InterPro" id="IPR050866">
    <property type="entry name" value="CNG_cation_channel"/>
</dbReference>
<evidence type="ECO:0000256" key="7">
    <source>
        <dbReference type="ARBA" id="ARBA00023286"/>
    </source>
</evidence>
<comment type="caution">
    <text evidence="13">The sequence shown here is derived from an EMBL/GenBank/DDBJ whole genome shotgun (WGS) entry which is preliminary data.</text>
</comment>
<accession>A0A1W0WW38</accession>
<dbReference type="Pfam" id="PF00027">
    <property type="entry name" value="cNMP_binding"/>
    <property type="match status" value="1"/>
</dbReference>
<keyword evidence="5" id="KW-0406">Ion transport</keyword>
<dbReference type="PANTHER" id="PTHR45638:SF11">
    <property type="entry name" value="CYCLIC NUCLEOTIDE-GATED CATION CHANNEL SUBUNIT A"/>
    <property type="match status" value="1"/>
</dbReference>
<feature type="transmembrane region" description="Helical" evidence="11">
    <location>
        <begin position="284"/>
        <end position="304"/>
    </location>
</feature>
<dbReference type="Gene3D" id="1.20.5.300">
    <property type="match status" value="1"/>
</dbReference>
<dbReference type="FunFam" id="1.10.287.630:FF:000001">
    <property type="entry name" value="Cyclic nucleotide-gated channel alpha 3"/>
    <property type="match status" value="1"/>
</dbReference>
<evidence type="ECO:0000313" key="13">
    <source>
        <dbReference type="EMBL" id="OQV19410.1"/>
    </source>
</evidence>
<dbReference type="PROSITE" id="PS00889">
    <property type="entry name" value="CNMP_BINDING_2"/>
    <property type="match status" value="1"/>
</dbReference>
<evidence type="ECO:0000256" key="1">
    <source>
        <dbReference type="ARBA" id="ARBA00004141"/>
    </source>
</evidence>
<dbReference type="GO" id="GO:0005222">
    <property type="term" value="F:intracellularly cAMP-activated cation channel activity"/>
    <property type="evidence" value="ECO:0007669"/>
    <property type="project" value="TreeGrafter"/>
</dbReference>
<evidence type="ECO:0000256" key="4">
    <source>
        <dbReference type="ARBA" id="ARBA00022989"/>
    </source>
</evidence>
<feature type="transmembrane region" description="Helical" evidence="11">
    <location>
        <begin position="413"/>
        <end position="432"/>
    </location>
</feature>
<feature type="transmembrane region" description="Helical" evidence="11">
    <location>
        <begin position="224"/>
        <end position="243"/>
    </location>
</feature>
<dbReference type="AlphaFoldDB" id="A0A1W0WW38"/>
<dbReference type="GO" id="GO:0017071">
    <property type="term" value="C:intracellular cyclic nucleotide activated cation channel complex"/>
    <property type="evidence" value="ECO:0007669"/>
    <property type="project" value="TreeGrafter"/>
</dbReference>
<feature type="transmembrane region" description="Helical" evidence="11">
    <location>
        <begin position="193"/>
        <end position="212"/>
    </location>
</feature>
<dbReference type="GO" id="GO:0005886">
    <property type="term" value="C:plasma membrane"/>
    <property type="evidence" value="ECO:0007669"/>
    <property type="project" value="TreeGrafter"/>
</dbReference>
<dbReference type="CDD" id="cd00038">
    <property type="entry name" value="CAP_ED"/>
    <property type="match status" value="1"/>
</dbReference>
<reference evidence="14" key="1">
    <citation type="submission" date="2017-01" db="EMBL/GenBank/DDBJ databases">
        <title>Comparative genomics of anhydrobiosis in the tardigrade Hypsibius dujardini.</title>
        <authorList>
            <person name="Yoshida Y."/>
            <person name="Koutsovoulos G."/>
            <person name="Laetsch D."/>
            <person name="Stevens L."/>
            <person name="Kumar S."/>
            <person name="Horikawa D."/>
            <person name="Ishino K."/>
            <person name="Komine S."/>
            <person name="Tomita M."/>
            <person name="Blaxter M."/>
            <person name="Arakawa K."/>
        </authorList>
    </citation>
    <scope>NUCLEOTIDE SEQUENCE [LARGE SCALE GENOMIC DNA]</scope>
    <source>
        <strain evidence="14">Z151</strain>
    </source>
</reference>
<evidence type="ECO:0000256" key="10">
    <source>
        <dbReference type="SAM" id="MobiDB-lite"/>
    </source>
</evidence>
<name>A0A1W0WW38_HYPEX</name>
<dbReference type="InterPro" id="IPR018488">
    <property type="entry name" value="cNMP-bd_CS"/>
</dbReference>
<dbReference type="EMBL" id="MTYJ01000040">
    <property type="protein sequence ID" value="OQV19410.1"/>
    <property type="molecule type" value="Genomic_DNA"/>
</dbReference>
<keyword evidence="6 11" id="KW-0472">Membrane</keyword>
<dbReference type="PANTHER" id="PTHR45638">
    <property type="entry name" value="CYCLIC NUCLEOTIDE-GATED CATION CHANNEL SUBUNIT A"/>
    <property type="match status" value="1"/>
</dbReference>
<dbReference type="SMART" id="SM00100">
    <property type="entry name" value="cNMP"/>
    <property type="match status" value="1"/>
</dbReference>
<keyword evidence="8" id="KW-0407">Ion channel</keyword>
<feature type="transmembrane region" description="Helical" evidence="11">
    <location>
        <begin position="325"/>
        <end position="349"/>
    </location>
</feature>
<dbReference type="SUPFAM" id="SSF81324">
    <property type="entry name" value="Voltage-gated potassium channels"/>
    <property type="match status" value="1"/>
</dbReference>
<keyword evidence="2" id="KW-0813">Transport</keyword>
<dbReference type="PROSITE" id="PS50042">
    <property type="entry name" value="CNMP_BINDING_3"/>
    <property type="match status" value="1"/>
</dbReference>
<dbReference type="Gene3D" id="1.10.287.70">
    <property type="match status" value="1"/>
</dbReference>
<feature type="region of interest" description="Disordered" evidence="10">
    <location>
        <begin position="1"/>
        <end position="35"/>
    </location>
</feature>
<dbReference type="InterPro" id="IPR005821">
    <property type="entry name" value="Ion_trans_dom"/>
</dbReference>
<dbReference type="GO" id="GO:0005249">
    <property type="term" value="F:voltage-gated potassium channel activity"/>
    <property type="evidence" value="ECO:0007669"/>
    <property type="project" value="InterPro"/>
</dbReference>
<keyword evidence="14" id="KW-1185">Reference proteome</keyword>
<dbReference type="Pfam" id="PF00520">
    <property type="entry name" value="Ion_trans"/>
    <property type="match status" value="1"/>
</dbReference>
<evidence type="ECO:0000256" key="5">
    <source>
        <dbReference type="ARBA" id="ARBA00023065"/>
    </source>
</evidence>
<dbReference type="InterPro" id="IPR032406">
    <property type="entry name" value="CLZ_dom"/>
</dbReference>